<dbReference type="InterPro" id="IPR042081">
    <property type="entry name" value="RNA_2'-PTrans_C"/>
</dbReference>
<comment type="similarity">
    <text evidence="1 5">Belongs to the KptA/TPT1 family.</text>
</comment>
<dbReference type="NCBIfam" id="NF002014">
    <property type="entry name" value="PRK00819.1-4"/>
    <property type="match status" value="1"/>
</dbReference>
<dbReference type="RefSeq" id="WP_138164724.1">
    <property type="nucleotide sequence ID" value="NZ_VAUA01000011.1"/>
</dbReference>
<proteinExistence type="inferred from homology"/>
<dbReference type="EC" id="2.7.1.-" evidence="5"/>
<evidence type="ECO:0000313" key="6">
    <source>
        <dbReference type="EMBL" id="TLP57492.1"/>
    </source>
</evidence>
<accession>A0ABY2UQM1</accession>
<dbReference type="InterPro" id="IPR042080">
    <property type="entry name" value="RNA_2'-PTrans_N"/>
</dbReference>
<evidence type="ECO:0000313" key="7">
    <source>
        <dbReference type="Proteomes" id="UP000305041"/>
    </source>
</evidence>
<dbReference type="Gene3D" id="3.20.170.30">
    <property type="match status" value="1"/>
</dbReference>
<protein>
    <recommendedName>
        <fullName evidence="5">Probable RNA 2'-phosphotransferase</fullName>
        <ecNumber evidence="5">2.7.1.-</ecNumber>
    </recommendedName>
</protein>
<evidence type="ECO:0000256" key="2">
    <source>
        <dbReference type="ARBA" id="ARBA00022679"/>
    </source>
</evidence>
<reference evidence="6 7" key="1">
    <citation type="submission" date="2019-05" db="EMBL/GenBank/DDBJ databases">
        <title>Draft genome sequence of Pelagicola sp. DSW4-44.</title>
        <authorList>
            <person name="Oh J."/>
        </authorList>
    </citation>
    <scope>NUCLEOTIDE SEQUENCE [LARGE SCALE GENOMIC DNA]</scope>
    <source>
        <strain evidence="6 7">DSW4-44</strain>
    </source>
</reference>
<keyword evidence="7" id="KW-1185">Reference proteome</keyword>
<dbReference type="Proteomes" id="UP000305041">
    <property type="component" value="Unassembled WGS sequence"/>
</dbReference>
<organism evidence="6 7">
    <name type="scientific">Parasedimentitalea maritima</name>
    <dbReference type="NCBI Taxonomy" id="2578117"/>
    <lineage>
        <taxon>Bacteria</taxon>
        <taxon>Pseudomonadati</taxon>
        <taxon>Pseudomonadota</taxon>
        <taxon>Alphaproteobacteria</taxon>
        <taxon>Rhodobacterales</taxon>
        <taxon>Paracoccaceae</taxon>
        <taxon>Parasedimentitalea</taxon>
    </lineage>
</organism>
<gene>
    <name evidence="5" type="primary">kptA</name>
    <name evidence="6" type="ORF">FEE96_19085</name>
</gene>
<sequence>MEKKELRARSKFLSYLLRHKPETLQLTMDPQGWVTIDEIIDKSEHPITRHQIEEIVVSNSKQRFAISADGKKIRANQGHSIPIDLGLPACRPPEILFHGTAACKIETIRTEGLTRQNRHHVHLSSDAQTARQVGMRHGKPVVLVVEAGRMHASGHVFLLSENGVWLCDQVPPLFLRP</sequence>
<comment type="caution">
    <text evidence="6">The sequence shown here is derived from an EMBL/GenBank/DDBJ whole genome shotgun (WGS) entry which is preliminary data.</text>
</comment>
<evidence type="ECO:0000256" key="3">
    <source>
        <dbReference type="ARBA" id="ARBA00023027"/>
    </source>
</evidence>
<keyword evidence="2 5" id="KW-0808">Transferase</keyword>
<evidence type="ECO:0000256" key="5">
    <source>
        <dbReference type="HAMAP-Rule" id="MF_00299"/>
    </source>
</evidence>
<keyword evidence="3 5" id="KW-0520">NAD</keyword>
<evidence type="ECO:0000256" key="1">
    <source>
        <dbReference type="ARBA" id="ARBA00009836"/>
    </source>
</evidence>
<dbReference type="Gene3D" id="1.10.10.970">
    <property type="entry name" value="RNA 2'-phosphotransferase, Tpt1/KptA family, N-terminal domain"/>
    <property type="match status" value="1"/>
</dbReference>
<dbReference type="PANTHER" id="PTHR12684">
    <property type="entry name" value="PUTATIVE PHOSPHOTRANSFERASE"/>
    <property type="match status" value="1"/>
</dbReference>
<dbReference type="SUPFAM" id="SSF56399">
    <property type="entry name" value="ADP-ribosylation"/>
    <property type="match status" value="1"/>
</dbReference>
<evidence type="ECO:0000256" key="4">
    <source>
        <dbReference type="ARBA" id="ARBA00025212"/>
    </source>
</evidence>
<name>A0ABY2UQM1_9RHOB</name>
<dbReference type="EMBL" id="VAUA01000011">
    <property type="protein sequence ID" value="TLP57492.1"/>
    <property type="molecule type" value="Genomic_DNA"/>
</dbReference>
<dbReference type="HAMAP" id="MF_00299">
    <property type="entry name" value="KptA"/>
    <property type="match status" value="1"/>
</dbReference>
<dbReference type="InterPro" id="IPR002745">
    <property type="entry name" value="Ptrans_KptA/Tpt1"/>
</dbReference>
<dbReference type="InterPro" id="IPR022928">
    <property type="entry name" value="RNA_2'-PTrans_KptA"/>
</dbReference>
<comment type="function">
    <text evidence="4 5">Removes the 2'-phosphate from RNA via an intermediate in which the phosphate is ADP-ribosylated by NAD followed by a presumed transesterification to release the RNA and generate ADP-ribose 1''-2''-cyclic phosphate (APPR&gt;P). May function as an ADP-ribosylase.</text>
</comment>
<dbReference type="Pfam" id="PF01885">
    <property type="entry name" value="PTS_2-RNA"/>
    <property type="match status" value="1"/>
</dbReference>
<dbReference type="PANTHER" id="PTHR12684:SF2">
    <property type="entry name" value="TRNA 2'-PHOSPHOTRANSFERASE 1"/>
    <property type="match status" value="1"/>
</dbReference>